<feature type="transmembrane region" description="Helical" evidence="8">
    <location>
        <begin position="68"/>
        <end position="91"/>
    </location>
</feature>
<evidence type="ECO:0000256" key="2">
    <source>
        <dbReference type="ARBA" id="ARBA00009843"/>
    </source>
</evidence>
<organism evidence="10 11">
    <name type="scientific">Paraburkholderia largidicola</name>
    <dbReference type="NCBI Taxonomy" id="3014751"/>
    <lineage>
        <taxon>Bacteria</taxon>
        <taxon>Pseudomonadati</taxon>
        <taxon>Pseudomonadota</taxon>
        <taxon>Betaproteobacteria</taxon>
        <taxon>Burkholderiales</taxon>
        <taxon>Burkholderiaceae</taxon>
        <taxon>Paraburkholderia</taxon>
    </lineage>
</organism>
<feature type="domain" description="Citrate transporter-like" evidence="9">
    <location>
        <begin position="29"/>
        <end position="368"/>
    </location>
</feature>
<dbReference type="InterPro" id="IPR051475">
    <property type="entry name" value="Diverse_Ion_Transporter"/>
</dbReference>
<dbReference type="GO" id="GO:0005886">
    <property type="term" value="C:plasma membrane"/>
    <property type="evidence" value="ECO:0007669"/>
    <property type="project" value="UniProtKB-SubCell"/>
</dbReference>
<dbReference type="PANTHER" id="PTHR43568">
    <property type="entry name" value="P PROTEIN"/>
    <property type="match status" value="1"/>
</dbReference>
<dbReference type="GO" id="GO:0015105">
    <property type="term" value="F:arsenite transmembrane transporter activity"/>
    <property type="evidence" value="ECO:0007669"/>
    <property type="project" value="InterPro"/>
</dbReference>
<dbReference type="RefSeq" id="WP_243460646.1">
    <property type="nucleotide sequence ID" value="NZ_AP023175.1"/>
</dbReference>
<feature type="transmembrane region" description="Helical" evidence="8">
    <location>
        <begin position="391"/>
        <end position="419"/>
    </location>
</feature>
<evidence type="ECO:0000256" key="8">
    <source>
        <dbReference type="SAM" id="Phobius"/>
    </source>
</evidence>
<dbReference type="PANTHER" id="PTHR43568:SF1">
    <property type="entry name" value="P PROTEIN"/>
    <property type="match status" value="1"/>
</dbReference>
<feature type="transmembrane region" description="Helical" evidence="8">
    <location>
        <begin position="40"/>
        <end position="56"/>
    </location>
</feature>
<dbReference type="InterPro" id="IPR000802">
    <property type="entry name" value="Arsenical_pump_ArsB"/>
</dbReference>
<comment type="similarity">
    <text evidence="2">Belongs to the CitM (TC 2.A.11) transporter family.</text>
</comment>
<keyword evidence="3" id="KW-0813">Transport</keyword>
<keyword evidence="6 8" id="KW-1133">Transmembrane helix</keyword>
<dbReference type="EMBL" id="AP023175">
    <property type="protein sequence ID" value="BCF90951.1"/>
    <property type="molecule type" value="Genomic_DNA"/>
</dbReference>
<evidence type="ECO:0000256" key="3">
    <source>
        <dbReference type="ARBA" id="ARBA00022448"/>
    </source>
</evidence>
<feature type="transmembrane region" description="Helical" evidence="8">
    <location>
        <begin position="431"/>
        <end position="452"/>
    </location>
</feature>
<gene>
    <name evidence="10" type="ORF">PPGU16_40180</name>
</gene>
<proteinExistence type="inferred from homology"/>
<evidence type="ECO:0000256" key="1">
    <source>
        <dbReference type="ARBA" id="ARBA00004651"/>
    </source>
</evidence>
<evidence type="ECO:0000259" key="9">
    <source>
        <dbReference type="Pfam" id="PF03600"/>
    </source>
</evidence>
<name>A0A7I8BRZ2_9BURK</name>
<feature type="transmembrane region" description="Helical" evidence="8">
    <location>
        <begin position="322"/>
        <end position="344"/>
    </location>
</feature>
<sequence length="458" mass="48049">MRRLSAKDLDGDMSQVQIYITVAVFAAVILLIAFNVIDMAVAALTGACILIALGILDEQDLVEATRTAAGPLGLLFGGMVVARVLATTGLFDVIGDVYLRATGGSGTRFLLMLIALVAPICAVLPNATTVILLAPIIVRVCIALDADYVRPMVLTAIISNSAGLLTLVGDPATFLVGSAIGMTFGEYLRRVSLGGLIAVLVIVPLLPVLMRDLWDLKRALPPRGPAKRIERPVYATLAGAVLFFMIALFVFGENLPTRIVPPAVALIASALALLVGFAAKVEPTDNVLRDVDWKTLVFLASIFCLVQAMAKTGLLQILAFKLYQVFGVQLTLVALTLLAGIGLLSSLLANVPVAAASIVMVKGYLVMAEVVPETALSAGFSQWPAASVPVFIGMMFGATLGGNATLVGAAANIVAAGICARQGRPITFGTFLRYGLPITLAQLAMSALYLLALTRFLR</sequence>
<feature type="transmembrane region" description="Helical" evidence="8">
    <location>
        <begin position="291"/>
        <end position="310"/>
    </location>
</feature>
<keyword evidence="7 8" id="KW-0472">Membrane</keyword>
<dbReference type="InterPro" id="IPR004680">
    <property type="entry name" value="Cit_transptr-like_dom"/>
</dbReference>
<protein>
    <submittedName>
        <fullName evidence="10">Membrane protein</fullName>
    </submittedName>
</protein>
<feature type="transmembrane region" description="Helical" evidence="8">
    <location>
        <begin position="351"/>
        <end position="371"/>
    </location>
</feature>
<evidence type="ECO:0000313" key="10">
    <source>
        <dbReference type="EMBL" id="BCF90951.1"/>
    </source>
</evidence>
<evidence type="ECO:0000313" key="11">
    <source>
        <dbReference type="Proteomes" id="UP000510888"/>
    </source>
</evidence>
<keyword evidence="4" id="KW-1003">Cell membrane</keyword>
<evidence type="ECO:0000256" key="5">
    <source>
        <dbReference type="ARBA" id="ARBA00022692"/>
    </source>
</evidence>
<dbReference type="KEGG" id="plad:PPGU16_40180"/>
<keyword evidence="5 8" id="KW-0812">Transmembrane</keyword>
<keyword evidence="11" id="KW-1185">Reference proteome</keyword>
<comment type="subcellular location">
    <subcellularLocation>
        <location evidence="1">Cell membrane</location>
        <topology evidence="1">Multi-pass membrane protein</topology>
    </subcellularLocation>
</comment>
<feature type="transmembrane region" description="Helical" evidence="8">
    <location>
        <begin position="148"/>
        <end position="167"/>
    </location>
</feature>
<accession>A0A7I8BRZ2</accession>
<feature type="transmembrane region" description="Helical" evidence="8">
    <location>
        <begin position="258"/>
        <end position="279"/>
    </location>
</feature>
<feature type="transmembrane region" description="Helical" evidence="8">
    <location>
        <begin position="231"/>
        <end position="252"/>
    </location>
</feature>
<dbReference type="Proteomes" id="UP000510888">
    <property type="component" value="Chromosome 2"/>
</dbReference>
<evidence type="ECO:0000256" key="6">
    <source>
        <dbReference type="ARBA" id="ARBA00022989"/>
    </source>
</evidence>
<feature type="transmembrane region" description="Helical" evidence="8">
    <location>
        <begin position="111"/>
        <end position="136"/>
    </location>
</feature>
<dbReference type="PRINTS" id="PR00758">
    <property type="entry name" value="ARSENICPUMP"/>
</dbReference>
<dbReference type="Pfam" id="PF03600">
    <property type="entry name" value="CitMHS"/>
    <property type="match status" value="1"/>
</dbReference>
<reference evidence="10 11" key="1">
    <citation type="journal article" date="2020" name="Genes (Basel)">
        <title>Genomic Comparison of Insect Gut Symbionts from Divergent Burkholderia Subclades.</title>
        <authorList>
            <person name="Takeshita K."/>
            <person name="Kikuchi Y."/>
        </authorList>
    </citation>
    <scope>NUCLEOTIDE SEQUENCE [LARGE SCALE GENOMIC DNA]</scope>
    <source>
        <strain evidence="10 11">PGU16</strain>
    </source>
</reference>
<dbReference type="AlphaFoldDB" id="A0A7I8BRZ2"/>
<evidence type="ECO:0000256" key="7">
    <source>
        <dbReference type="ARBA" id="ARBA00023136"/>
    </source>
</evidence>
<feature type="transmembrane region" description="Helical" evidence="8">
    <location>
        <begin position="16"/>
        <end position="34"/>
    </location>
</feature>
<feature type="transmembrane region" description="Helical" evidence="8">
    <location>
        <begin position="187"/>
        <end position="210"/>
    </location>
</feature>
<evidence type="ECO:0000256" key="4">
    <source>
        <dbReference type="ARBA" id="ARBA00022475"/>
    </source>
</evidence>